<dbReference type="Proteomes" id="UP001500879">
    <property type="component" value="Unassembled WGS sequence"/>
</dbReference>
<evidence type="ECO:0000313" key="1">
    <source>
        <dbReference type="EMBL" id="GAA0383741.1"/>
    </source>
</evidence>
<evidence type="ECO:0000313" key="2">
    <source>
        <dbReference type="Proteomes" id="UP001500879"/>
    </source>
</evidence>
<proteinExistence type="predicted"/>
<protein>
    <submittedName>
        <fullName evidence="1">Uncharacterized protein</fullName>
    </submittedName>
</protein>
<keyword evidence="2" id="KW-1185">Reference proteome</keyword>
<comment type="caution">
    <text evidence="1">The sequence shown here is derived from an EMBL/GenBank/DDBJ whole genome shotgun (WGS) entry which is preliminary data.</text>
</comment>
<gene>
    <name evidence="1" type="ORF">GCM10010357_00850</name>
</gene>
<dbReference type="EMBL" id="BAAABX010000001">
    <property type="protein sequence ID" value="GAA0383741.1"/>
    <property type="molecule type" value="Genomic_DNA"/>
</dbReference>
<sequence>MSMAFVQTRGDLNRASVARRWRRYRRSVAPARGELRRALAGWELMAIESVILVHLLAYMVQPGDLAPGDGEARHVQHAHREPTTTDYDAILAFTSGEHLRPGATDTVRVERTWPASRPWKPSPLRHGTD</sequence>
<organism evidence="1 2">
    <name type="scientific">Streptomyces luteireticuli</name>
    <dbReference type="NCBI Taxonomy" id="173858"/>
    <lineage>
        <taxon>Bacteria</taxon>
        <taxon>Bacillati</taxon>
        <taxon>Actinomycetota</taxon>
        <taxon>Actinomycetes</taxon>
        <taxon>Kitasatosporales</taxon>
        <taxon>Streptomycetaceae</taxon>
        <taxon>Streptomyces</taxon>
    </lineage>
</organism>
<accession>A0ABN0Y6L4</accession>
<reference evidence="1 2" key="1">
    <citation type="journal article" date="2019" name="Int. J. Syst. Evol. Microbiol.">
        <title>The Global Catalogue of Microorganisms (GCM) 10K type strain sequencing project: providing services to taxonomists for standard genome sequencing and annotation.</title>
        <authorList>
            <consortium name="The Broad Institute Genomics Platform"/>
            <consortium name="The Broad Institute Genome Sequencing Center for Infectious Disease"/>
            <person name="Wu L."/>
            <person name="Ma J."/>
        </authorList>
    </citation>
    <scope>NUCLEOTIDE SEQUENCE [LARGE SCALE GENOMIC DNA]</scope>
    <source>
        <strain evidence="1 2">JCM 4788</strain>
    </source>
</reference>
<name>A0ABN0Y6L4_9ACTN</name>